<keyword evidence="3" id="KW-1185">Reference proteome</keyword>
<sequence length="103" mass="10883">MPVENRKRKKNQKSKKLPSLHRASPPISSPAAKTPSLPLVLSLSPLPTPSAHSCPSCSLPRRGPSSLLLSLLLPSASSPTLPSCRHQSGDPTAICSARITTTR</sequence>
<evidence type="ECO:0000256" key="1">
    <source>
        <dbReference type="SAM" id="MobiDB-lite"/>
    </source>
</evidence>
<name>A0AAW1YSV2_RUBAR</name>
<evidence type="ECO:0000313" key="3">
    <source>
        <dbReference type="Proteomes" id="UP001457282"/>
    </source>
</evidence>
<feature type="compositionally biased region" description="Low complexity" evidence="1">
    <location>
        <begin position="35"/>
        <end position="57"/>
    </location>
</feature>
<protein>
    <submittedName>
        <fullName evidence="2">Uncharacterized protein</fullName>
    </submittedName>
</protein>
<dbReference type="AlphaFoldDB" id="A0AAW1YSV2"/>
<feature type="compositionally biased region" description="Basic residues" evidence="1">
    <location>
        <begin position="1"/>
        <end position="19"/>
    </location>
</feature>
<reference evidence="2 3" key="1">
    <citation type="journal article" date="2023" name="G3 (Bethesda)">
        <title>A chromosome-length genome assembly and annotation of blackberry (Rubus argutus, cv. 'Hillquist').</title>
        <authorList>
            <person name="Bruna T."/>
            <person name="Aryal R."/>
            <person name="Dudchenko O."/>
            <person name="Sargent D.J."/>
            <person name="Mead D."/>
            <person name="Buti M."/>
            <person name="Cavallini A."/>
            <person name="Hytonen T."/>
            <person name="Andres J."/>
            <person name="Pham M."/>
            <person name="Weisz D."/>
            <person name="Mascagni F."/>
            <person name="Usai G."/>
            <person name="Natali L."/>
            <person name="Bassil N."/>
            <person name="Fernandez G.E."/>
            <person name="Lomsadze A."/>
            <person name="Armour M."/>
            <person name="Olukolu B."/>
            <person name="Poorten T."/>
            <person name="Britton C."/>
            <person name="Davik J."/>
            <person name="Ashrafi H."/>
            <person name="Aiden E.L."/>
            <person name="Borodovsky M."/>
            <person name="Worthington M."/>
        </authorList>
    </citation>
    <scope>NUCLEOTIDE SEQUENCE [LARGE SCALE GENOMIC DNA]</scope>
    <source>
        <strain evidence="2">PI 553951</strain>
    </source>
</reference>
<accession>A0AAW1YSV2</accession>
<evidence type="ECO:0000313" key="2">
    <source>
        <dbReference type="EMBL" id="KAK9951642.1"/>
    </source>
</evidence>
<feature type="region of interest" description="Disordered" evidence="1">
    <location>
        <begin position="1"/>
        <end position="57"/>
    </location>
</feature>
<gene>
    <name evidence="2" type="ORF">M0R45_007080</name>
</gene>
<organism evidence="2 3">
    <name type="scientific">Rubus argutus</name>
    <name type="common">Southern blackberry</name>
    <dbReference type="NCBI Taxonomy" id="59490"/>
    <lineage>
        <taxon>Eukaryota</taxon>
        <taxon>Viridiplantae</taxon>
        <taxon>Streptophyta</taxon>
        <taxon>Embryophyta</taxon>
        <taxon>Tracheophyta</taxon>
        <taxon>Spermatophyta</taxon>
        <taxon>Magnoliopsida</taxon>
        <taxon>eudicotyledons</taxon>
        <taxon>Gunneridae</taxon>
        <taxon>Pentapetalae</taxon>
        <taxon>rosids</taxon>
        <taxon>fabids</taxon>
        <taxon>Rosales</taxon>
        <taxon>Rosaceae</taxon>
        <taxon>Rosoideae</taxon>
        <taxon>Rosoideae incertae sedis</taxon>
        <taxon>Rubus</taxon>
    </lineage>
</organism>
<proteinExistence type="predicted"/>
<dbReference type="EMBL" id="JBEDUW010000001">
    <property type="protein sequence ID" value="KAK9951642.1"/>
    <property type="molecule type" value="Genomic_DNA"/>
</dbReference>
<comment type="caution">
    <text evidence="2">The sequence shown here is derived from an EMBL/GenBank/DDBJ whole genome shotgun (WGS) entry which is preliminary data.</text>
</comment>
<dbReference type="Proteomes" id="UP001457282">
    <property type="component" value="Unassembled WGS sequence"/>
</dbReference>